<name>A0A8S5MLM9_9CAUD</name>
<organism evidence="1">
    <name type="scientific">Myoviridae sp. ctzyI3</name>
    <dbReference type="NCBI Taxonomy" id="2826722"/>
    <lineage>
        <taxon>Viruses</taxon>
        <taxon>Duplodnaviria</taxon>
        <taxon>Heunggongvirae</taxon>
        <taxon>Uroviricota</taxon>
        <taxon>Caudoviricetes</taxon>
    </lineage>
</organism>
<reference evidence="1" key="1">
    <citation type="journal article" date="2021" name="Proc. Natl. Acad. Sci. U.S.A.">
        <title>A Catalog of Tens of Thousands of Viruses from Human Metagenomes Reveals Hidden Associations with Chronic Diseases.</title>
        <authorList>
            <person name="Tisza M.J."/>
            <person name="Buck C.B."/>
        </authorList>
    </citation>
    <scope>NUCLEOTIDE SEQUENCE</scope>
    <source>
        <strain evidence="1">CtzyI3</strain>
    </source>
</reference>
<protein>
    <submittedName>
        <fullName evidence="1">Uncharacterized protein</fullName>
    </submittedName>
</protein>
<dbReference type="EMBL" id="BK014931">
    <property type="protein sequence ID" value="DAD83233.1"/>
    <property type="molecule type" value="Genomic_DNA"/>
</dbReference>
<accession>A0A8S5MLM9</accession>
<sequence length="82" mass="9749">MLRKAKFRIDFKAWQYGGKMIKMSEDLILPYRTEETNMHSSSTVYRTAMNEIQGILETAIEIKHIYLLTEYEEITNNKNKTE</sequence>
<evidence type="ECO:0000313" key="1">
    <source>
        <dbReference type="EMBL" id="DAD83233.1"/>
    </source>
</evidence>
<proteinExistence type="predicted"/>